<sequence>MTNTVAVVAAAGGVLCAFWWFLPAAWGPKTARALASLGEPQPENHSHRLFFARTFHTRFKPAHHSFAFNVFYAGISVGGRALDKDSFFFAKNKWAVLSIWDKDYLPNSSDFDETSVLSIREKVLREIDRVKSSASSLSIGRIELVTAPRFFGFRSFNPLSVYYCFDDSENPSLQVIILEVSNTFGERHVYVLDEHNKWPKPKEGFASSYTIDRNFFVSPFNNRSGIYEAHIASMDDNKMGVLLVLKDYIANLGEISSKPDQFTGENFAKKNSTSAESRNEKNATTENTFSKHLMASVSGTSVPMTPATILCVLLFHPFTVFLTLPRIMSEAWKLAYIKKLPIYAKPNPTRDGSAGPVPGTSVLKGKGSTFLHLSWSDFDEFSKNVVFDYFVRRCILKKATLLLSFPDSSQVYISNQGVQKNPANDVNPMGFIEKRATAHIYLLSPALFTRLVLDFNNPGRALCSTFLSGDWSATKKQDIIGFLSLFSTEYSLEAEIMTPSQENEENSDKIQKVCTVNEWYHGDTLTEFPPFATNIKLSRVTVFENNTILDGADTLDARAARVVSGTRETWAIEYAFRAVTKFVVDPYAVALRVKSDYSINSDGCEKNSGIFEVPEGWKLLGEFDDSFDWISREKTR</sequence>
<dbReference type="EMBL" id="JADGJH010001007">
    <property type="protein sequence ID" value="KAJ3119973.1"/>
    <property type="molecule type" value="Genomic_DNA"/>
</dbReference>
<keyword evidence="3" id="KW-1185">Reference proteome</keyword>
<dbReference type="AlphaFoldDB" id="A0AAD5SYZ4"/>
<comment type="caution">
    <text evidence="2">The sequence shown here is derived from an EMBL/GenBank/DDBJ whole genome shotgun (WGS) entry which is preliminary data.</text>
</comment>
<evidence type="ECO:0000313" key="3">
    <source>
        <dbReference type="Proteomes" id="UP001211907"/>
    </source>
</evidence>
<evidence type="ECO:0000256" key="1">
    <source>
        <dbReference type="SAM" id="MobiDB-lite"/>
    </source>
</evidence>
<gene>
    <name evidence="2" type="ORF">HK100_000077</name>
</gene>
<protein>
    <submittedName>
        <fullName evidence="2">Uncharacterized protein</fullName>
    </submittedName>
</protein>
<dbReference type="Pfam" id="PF07103">
    <property type="entry name" value="DUF1365"/>
    <property type="match status" value="1"/>
</dbReference>
<proteinExistence type="predicted"/>
<feature type="compositionally biased region" description="Polar residues" evidence="1">
    <location>
        <begin position="263"/>
        <end position="276"/>
    </location>
</feature>
<name>A0AAD5SYZ4_9FUNG</name>
<feature type="non-terminal residue" evidence="2">
    <location>
        <position position="1"/>
    </location>
</feature>
<evidence type="ECO:0000313" key="2">
    <source>
        <dbReference type="EMBL" id="KAJ3119973.1"/>
    </source>
</evidence>
<dbReference type="InterPro" id="IPR010775">
    <property type="entry name" value="DUF1365"/>
</dbReference>
<reference evidence="2" key="1">
    <citation type="submission" date="2020-05" db="EMBL/GenBank/DDBJ databases">
        <title>Phylogenomic resolution of chytrid fungi.</title>
        <authorList>
            <person name="Stajich J.E."/>
            <person name="Amses K."/>
            <person name="Simmons R."/>
            <person name="Seto K."/>
            <person name="Myers J."/>
            <person name="Bonds A."/>
            <person name="Quandt C.A."/>
            <person name="Barry K."/>
            <person name="Liu P."/>
            <person name="Grigoriev I."/>
            <person name="Longcore J.E."/>
            <person name="James T.Y."/>
        </authorList>
    </citation>
    <scope>NUCLEOTIDE SEQUENCE</scope>
    <source>
        <strain evidence="2">JEL0513</strain>
    </source>
</reference>
<organism evidence="2 3">
    <name type="scientific">Physocladia obscura</name>
    <dbReference type="NCBI Taxonomy" id="109957"/>
    <lineage>
        <taxon>Eukaryota</taxon>
        <taxon>Fungi</taxon>
        <taxon>Fungi incertae sedis</taxon>
        <taxon>Chytridiomycota</taxon>
        <taxon>Chytridiomycota incertae sedis</taxon>
        <taxon>Chytridiomycetes</taxon>
        <taxon>Chytridiales</taxon>
        <taxon>Chytriomycetaceae</taxon>
        <taxon>Physocladia</taxon>
    </lineage>
</organism>
<dbReference type="PANTHER" id="PTHR33973:SF4">
    <property type="entry name" value="OS07G0153300 PROTEIN"/>
    <property type="match status" value="1"/>
</dbReference>
<accession>A0AAD5SYZ4</accession>
<feature type="region of interest" description="Disordered" evidence="1">
    <location>
        <begin position="263"/>
        <end position="286"/>
    </location>
</feature>
<dbReference type="Proteomes" id="UP001211907">
    <property type="component" value="Unassembled WGS sequence"/>
</dbReference>
<dbReference type="PANTHER" id="PTHR33973">
    <property type="entry name" value="OS07G0153300 PROTEIN"/>
    <property type="match status" value="1"/>
</dbReference>